<sequence length="359" mass="40335">MSLLVGLVRMKSRDDLKGMVSAIGASKVVEVYMVTPTITFSLPWDSPNVKWRSNVIITEILETDMNSESISETVMEPESQPLRGDEPQVEIPTQDDGCYVPEKGSHQWDNVEWGDLFDGVGVDVSQDWESDFIESFVRRSGSEDSMPDEDGILIESDYEMDEPQVEPTNDNNVNIDIGFGEFVDGSGRNSESDYGDSEELESLDSEGELPKRRRTRDDFNPRVDMLTRRRWQATKRLPGFRSVQEVFISNGLSHMGHRSTQSTGHSHLHPEPCIYYGSATNFPQPNVHSVIPDLGTPSNFNVYRMPEPHDSTLFYGMAQYNGAQLQHLVSNLNLAVAAPSGPYNPYMAPPSGIEIFLFW</sequence>
<proteinExistence type="predicted"/>
<dbReference type="AlphaFoldDB" id="A0ABD1SHM4"/>
<dbReference type="EMBL" id="JBFOLJ010000010">
    <property type="protein sequence ID" value="KAL2500241.1"/>
    <property type="molecule type" value="Genomic_DNA"/>
</dbReference>
<evidence type="ECO:0000256" key="1">
    <source>
        <dbReference type="SAM" id="MobiDB-lite"/>
    </source>
</evidence>
<evidence type="ECO:0000313" key="2">
    <source>
        <dbReference type="EMBL" id="KAL2500241.1"/>
    </source>
</evidence>
<feature type="compositionally biased region" description="Acidic residues" evidence="1">
    <location>
        <begin position="193"/>
        <end position="207"/>
    </location>
</feature>
<name>A0ABD1SHM4_9LAMI</name>
<evidence type="ECO:0000313" key="3">
    <source>
        <dbReference type="Proteomes" id="UP001604277"/>
    </source>
</evidence>
<protein>
    <submittedName>
        <fullName evidence="2">E3 ubiquitin-protein ligase</fullName>
    </submittedName>
</protein>
<keyword evidence="3" id="KW-1185">Reference proteome</keyword>
<organism evidence="2 3">
    <name type="scientific">Forsythia ovata</name>
    <dbReference type="NCBI Taxonomy" id="205694"/>
    <lineage>
        <taxon>Eukaryota</taxon>
        <taxon>Viridiplantae</taxon>
        <taxon>Streptophyta</taxon>
        <taxon>Embryophyta</taxon>
        <taxon>Tracheophyta</taxon>
        <taxon>Spermatophyta</taxon>
        <taxon>Magnoliopsida</taxon>
        <taxon>eudicotyledons</taxon>
        <taxon>Gunneridae</taxon>
        <taxon>Pentapetalae</taxon>
        <taxon>asterids</taxon>
        <taxon>lamiids</taxon>
        <taxon>Lamiales</taxon>
        <taxon>Oleaceae</taxon>
        <taxon>Forsythieae</taxon>
        <taxon>Forsythia</taxon>
    </lineage>
</organism>
<reference evidence="3" key="1">
    <citation type="submission" date="2024-07" db="EMBL/GenBank/DDBJ databases">
        <title>Two chromosome-level genome assemblies of Korean endemic species Abeliophyllum distichum and Forsythia ovata (Oleaceae).</title>
        <authorList>
            <person name="Jang H."/>
        </authorList>
    </citation>
    <scope>NUCLEOTIDE SEQUENCE [LARGE SCALE GENOMIC DNA]</scope>
</reference>
<feature type="region of interest" description="Disordered" evidence="1">
    <location>
        <begin position="163"/>
        <end position="216"/>
    </location>
</feature>
<dbReference type="Proteomes" id="UP001604277">
    <property type="component" value="Unassembled WGS sequence"/>
</dbReference>
<gene>
    <name evidence="2" type="ORF">Fot_34089</name>
</gene>
<comment type="caution">
    <text evidence="2">The sequence shown here is derived from an EMBL/GenBank/DDBJ whole genome shotgun (WGS) entry which is preliminary data.</text>
</comment>
<accession>A0ABD1SHM4</accession>